<dbReference type="Gene3D" id="2.160.20.20">
    <property type="match status" value="1"/>
</dbReference>
<dbReference type="InterPro" id="IPR011050">
    <property type="entry name" value="Pectin_lyase_fold/virulence"/>
</dbReference>
<keyword evidence="4" id="KW-1185">Reference proteome</keyword>
<accession>A0A1H3I7D4</accession>
<sequence length="600" mass="63028">MRYDKISKRVFSILLATAIATSGTPTTKVVASTSSKRVTTSSKTSNSSDSDKAVGNQLANNQSTRQTPPAKPDGNPPDDKAPDDKALDGQTSGNHIPPAKPDGNPPSGQAPDGASNTNIKYSAVKKMTKNSTETNGQYKSTGMDENAILVTKAKTILNNANVTRKNSKSTGGDTSSFYGVGAAILNKGGKLYVNGGTIATDAAGAAGIFSYNKGVIYAQGSTINTKQDTSGGIHVAGGGKLYAWGLNVTTNGESSAAIRSDRGGGTMVVDGGTYTSNGIGSPAIYSTADITVNNATLNATNSEAICLEGKNTIRLFNSNLKGNMPDNEQNDNTWTAIVYQSMSGDSQEGNGTFEMVGGTLTSGNGGIFYTTNTDSTFILSDVKINYSDDCDYFLRATGNSNKRGWGQTGKNGANCKFTASKQEMKGKVVYDSISNLNFYMKDGSKLTGSFVDDETNAGTGGDGKCNVYISSDSTWVVTDNSKVTNLYSEGKIVDSEGKIVTIKGEDGTVYVKGDSKYVVTVKTYSAKADFSGASKVDKYSDYKVAKPSEFTTDILSNPKDKTAATSSQSTKRNIGIIVSAVVFAGVIWGVVLFLLKKKKR</sequence>
<gene>
    <name evidence="3" type="ORF">SAMN02910414_01076</name>
</gene>
<feature type="compositionally biased region" description="Basic and acidic residues" evidence="1">
    <location>
        <begin position="77"/>
        <end position="87"/>
    </location>
</feature>
<protein>
    <submittedName>
        <fullName evidence="3">Uncharacterized protein</fullName>
    </submittedName>
</protein>
<feature type="compositionally biased region" description="Polar residues" evidence="1">
    <location>
        <begin position="57"/>
        <end position="67"/>
    </location>
</feature>
<dbReference type="InterPro" id="IPR012332">
    <property type="entry name" value="Autotransporter_pectin_lyase_C"/>
</dbReference>
<keyword evidence="2" id="KW-0472">Membrane</keyword>
<evidence type="ECO:0000313" key="3">
    <source>
        <dbReference type="EMBL" id="SDY23552.1"/>
    </source>
</evidence>
<feature type="compositionally biased region" description="Low complexity" evidence="1">
    <location>
        <begin position="24"/>
        <end position="48"/>
    </location>
</feature>
<dbReference type="SUPFAM" id="SSF51126">
    <property type="entry name" value="Pectin lyase-like"/>
    <property type="match status" value="1"/>
</dbReference>
<evidence type="ECO:0000256" key="2">
    <source>
        <dbReference type="SAM" id="Phobius"/>
    </source>
</evidence>
<feature type="region of interest" description="Disordered" evidence="1">
    <location>
        <begin position="21"/>
        <end position="116"/>
    </location>
</feature>
<dbReference type="EMBL" id="FNPG01000011">
    <property type="protein sequence ID" value="SDY23552.1"/>
    <property type="molecule type" value="Genomic_DNA"/>
</dbReference>
<dbReference type="RefSeq" id="WP_074716845.1">
    <property type="nucleotide sequence ID" value="NZ_FNPG01000011.1"/>
</dbReference>
<feature type="transmembrane region" description="Helical" evidence="2">
    <location>
        <begin position="574"/>
        <end position="595"/>
    </location>
</feature>
<dbReference type="Proteomes" id="UP000183918">
    <property type="component" value="Unassembled WGS sequence"/>
</dbReference>
<keyword evidence="2" id="KW-0812">Transmembrane</keyword>
<evidence type="ECO:0000313" key="4">
    <source>
        <dbReference type="Proteomes" id="UP000183918"/>
    </source>
</evidence>
<dbReference type="OrthoDB" id="355208at2"/>
<dbReference type="STRING" id="1122142.SAMN02910414_01076"/>
<organism evidence="3 4">
    <name type="scientific">Lachnobacterium bovis DSM 14045</name>
    <dbReference type="NCBI Taxonomy" id="1122142"/>
    <lineage>
        <taxon>Bacteria</taxon>
        <taxon>Bacillati</taxon>
        <taxon>Bacillota</taxon>
        <taxon>Clostridia</taxon>
        <taxon>Lachnospirales</taxon>
        <taxon>Lachnospiraceae</taxon>
        <taxon>Lachnobacterium</taxon>
    </lineage>
</organism>
<name>A0A1H3I7D4_9FIRM</name>
<keyword evidence="2" id="KW-1133">Transmembrane helix</keyword>
<dbReference type="AlphaFoldDB" id="A0A1H3I7D4"/>
<reference evidence="3 4" key="1">
    <citation type="submission" date="2016-10" db="EMBL/GenBank/DDBJ databases">
        <authorList>
            <person name="de Groot N.N."/>
        </authorList>
    </citation>
    <scope>NUCLEOTIDE SEQUENCE [LARGE SCALE GENOMIC DNA]</scope>
    <source>
        <strain evidence="3 4">DSM 14045</strain>
    </source>
</reference>
<proteinExistence type="predicted"/>
<evidence type="ECO:0000256" key="1">
    <source>
        <dbReference type="SAM" id="MobiDB-lite"/>
    </source>
</evidence>